<accession>A0A3Q3CCZ2</accession>
<reference evidence="4" key="2">
    <citation type="submission" date="2025-09" db="UniProtKB">
        <authorList>
            <consortium name="Ensembl"/>
        </authorList>
    </citation>
    <scope>IDENTIFICATION</scope>
</reference>
<evidence type="ECO:0000313" key="5">
    <source>
        <dbReference type="Proteomes" id="UP000264840"/>
    </source>
</evidence>
<dbReference type="Ensembl" id="ENSHBUT00000028920.1">
    <property type="protein sequence ID" value="ENSHBUP00000019537.1"/>
    <property type="gene ID" value="ENSHBUG00000021728.1"/>
</dbReference>
<dbReference type="GeneTree" id="ENSGT00940000153321"/>
<protein>
    <recommendedName>
        <fullName evidence="3">Peptidase C1A papain C-terminal domain-containing protein</fullName>
    </recommendedName>
</protein>
<reference evidence="4" key="1">
    <citation type="submission" date="2025-08" db="UniProtKB">
        <authorList>
            <consortium name="Ensembl"/>
        </authorList>
    </citation>
    <scope>IDENTIFICATION</scope>
</reference>
<organism evidence="4 5">
    <name type="scientific">Haplochromis burtoni</name>
    <name type="common">Burton's mouthbrooder</name>
    <name type="synonym">Chromis burtoni</name>
    <dbReference type="NCBI Taxonomy" id="8153"/>
    <lineage>
        <taxon>Eukaryota</taxon>
        <taxon>Metazoa</taxon>
        <taxon>Chordata</taxon>
        <taxon>Craniata</taxon>
        <taxon>Vertebrata</taxon>
        <taxon>Euteleostomi</taxon>
        <taxon>Actinopterygii</taxon>
        <taxon>Neopterygii</taxon>
        <taxon>Teleostei</taxon>
        <taxon>Neoteleostei</taxon>
        <taxon>Acanthomorphata</taxon>
        <taxon>Ovalentaria</taxon>
        <taxon>Cichlomorphae</taxon>
        <taxon>Cichliformes</taxon>
        <taxon>Cichlidae</taxon>
        <taxon>African cichlids</taxon>
        <taxon>Pseudocrenilabrinae</taxon>
        <taxon>Haplochromini</taxon>
        <taxon>Haplochromis</taxon>
    </lineage>
</organism>
<evidence type="ECO:0000259" key="3">
    <source>
        <dbReference type="SMART" id="SM00645"/>
    </source>
</evidence>
<dbReference type="InterPro" id="IPR000668">
    <property type="entry name" value="Peptidase_C1A_C"/>
</dbReference>
<proteinExistence type="inferred from homology"/>
<name>A0A3Q3CCZ2_HAPBU</name>
<evidence type="ECO:0000256" key="2">
    <source>
        <dbReference type="ARBA" id="ARBA00023157"/>
    </source>
</evidence>
<dbReference type="InterPro" id="IPR039417">
    <property type="entry name" value="Peptidase_C1A_papain-like"/>
</dbReference>
<dbReference type="GO" id="GO:0008234">
    <property type="term" value="F:cysteine-type peptidase activity"/>
    <property type="evidence" value="ECO:0007669"/>
    <property type="project" value="InterPro"/>
</dbReference>
<sequence length="346" mass="38189">MWTYLCTHIHVHASTMGRLTCYYISKSGCTHTELDSMIAQASKQPFKCQSKCYLTGLIVKHSRSFNNPQINKSALQEEAGAINYLIAALSGCVHRMMDGESWFTLKDILQTSFVTHTSSCTQQEYRVLQGAKMNAQFVKRGKEVSARRLGYIQTESQSDLCFKCSFTTGAIEAQLYKKTGQLISLSEQNLVDCSKSFGTYGCSGAWMANAYDYVVSNGLESSNTYPYTSVVGLCCLILHHKKVNNSADMLRLTFISLNRTLSPVSTTAGLQLLTSGTTGIYDEPNCNPSNLNHAVLLVGYGSQEGQDYWIIKNSWGTGWGEGGFMRIVRNGQNACGLASYALYPIL</sequence>
<dbReference type="STRING" id="8153.ENSHBUP00000019537"/>
<dbReference type="SUPFAM" id="SSF54001">
    <property type="entry name" value="Cysteine proteinases"/>
    <property type="match status" value="1"/>
</dbReference>
<dbReference type="PROSITE" id="PS00639">
    <property type="entry name" value="THIOL_PROTEASE_HIS"/>
    <property type="match status" value="1"/>
</dbReference>
<dbReference type="PROSITE" id="PS00640">
    <property type="entry name" value="THIOL_PROTEASE_ASN"/>
    <property type="match status" value="1"/>
</dbReference>
<keyword evidence="2" id="KW-1015">Disulfide bond</keyword>
<feature type="domain" description="Peptidase C1A papain C-terminal" evidence="3">
    <location>
        <begin position="140"/>
        <end position="345"/>
    </location>
</feature>
<dbReference type="GO" id="GO:0006508">
    <property type="term" value="P:proteolysis"/>
    <property type="evidence" value="ECO:0007669"/>
    <property type="project" value="InterPro"/>
</dbReference>
<comment type="similarity">
    <text evidence="1">Belongs to the peptidase C1 family.</text>
</comment>
<keyword evidence="5" id="KW-1185">Reference proteome</keyword>
<dbReference type="InterPro" id="IPR013128">
    <property type="entry name" value="Peptidase_C1A"/>
</dbReference>
<dbReference type="CDD" id="cd02248">
    <property type="entry name" value="Peptidase_C1A"/>
    <property type="match status" value="1"/>
</dbReference>
<dbReference type="Proteomes" id="UP000264840">
    <property type="component" value="Unplaced"/>
</dbReference>
<dbReference type="SMART" id="SM00645">
    <property type="entry name" value="Pept_C1"/>
    <property type="match status" value="1"/>
</dbReference>
<dbReference type="InterPro" id="IPR025660">
    <property type="entry name" value="Pept_his_AS"/>
</dbReference>
<dbReference type="Gene3D" id="3.90.70.10">
    <property type="entry name" value="Cysteine proteinases"/>
    <property type="match status" value="1"/>
</dbReference>
<dbReference type="InterPro" id="IPR025661">
    <property type="entry name" value="Pept_asp_AS"/>
</dbReference>
<dbReference type="InterPro" id="IPR038765">
    <property type="entry name" value="Papain-like_cys_pep_sf"/>
</dbReference>
<evidence type="ECO:0000256" key="1">
    <source>
        <dbReference type="ARBA" id="ARBA00008455"/>
    </source>
</evidence>
<dbReference type="PANTHER" id="PTHR12411">
    <property type="entry name" value="CYSTEINE PROTEASE FAMILY C1-RELATED"/>
    <property type="match status" value="1"/>
</dbReference>
<dbReference type="AlphaFoldDB" id="A0A3Q3CCZ2"/>
<evidence type="ECO:0000313" key="4">
    <source>
        <dbReference type="Ensembl" id="ENSHBUP00000019537.1"/>
    </source>
</evidence>
<dbReference type="Pfam" id="PF00112">
    <property type="entry name" value="Peptidase_C1"/>
    <property type="match status" value="1"/>
</dbReference>